<feature type="chain" id="PRO_5036467328" evidence="2">
    <location>
        <begin position="24"/>
        <end position="290"/>
    </location>
</feature>
<reference evidence="3" key="1">
    <citation type="submission" date="2022-08" db="UniProtKB">
        <authorList>
            <consortium name="EnsemblMetazoa"/>
        </authorList>
    </citation>
    <scope>IDENTIFICATION</scope>
    <source>
        <strain evidence="3">05x7-T-G4-1.051#20</strain>
    </source>
</reference>
<dbReference type="InterPro" id="IPR042635">
    <property type="entry name" value="MEGF10/SREC1/2-like"/>
</dbReference>
<evidence type="ECO:0000256" key="2">
    <source>
        <dbReference type="SAM" id="SignalP"/>
    </source>
</evidence>
<dbReference type="GO" id="GO:0005044">
    <property type="term" value="F:scavenger receptor activity"/>
    <property type="evidence" value="ECO:0007669"/>
    <property type="project" value="InterPro"/>
</dbReference>
<name>A0A8W8JFV1_MAGGI</name>
<keyword evidence="4" id="KW-1185">Reference proteome</keyword>
<dbReference type="AlphaFoldDB" id="A0A8W8JFV1"/>
<accession>A0A8W8JFV1</accession>
<proteinExistence type="predicted"/>
<protein>
    <submittedName>
        <fullName evidence="3">Uncharacterized protein</fullName>
    </submittedName>
</protein>
<keyword evidence="2" id="KW-0732">Signal</keyword>
<dbReference type="PANTHER" id="PTHR24043:SF8">
    <property type="entry name" value="EGF-LIKE DOMAIN-CONTAINING PROTEIN"/>
    <property type="match status" value="1"/>
</dbReference>
<keyword evidence="1" id="KW-0245">EGF-like domain</keyword>
<dbReference type="Gene3D" id="2.170.300.10">
    <property type="entry name" value="Tie2 ligand-binding domain superfamily"/>
    <property type="match status" value="2"/>
</dbReference>
<dbReference type="PANTHER" id="PTHR24043">
    <property type="entry name" value="SCAVENGER RECEPTOR CLASS F"/>
    <property type="match status" value="1"/>
</dbReference>
<evidence type="ECO:0000313" key="4">
    <source>
        <dbReference type="Proteomes" id="UP000005408"/>
    </source>
</evidence>
<sequence>MKSSALVMKVVQFIFLCIDTLHANVCRSTGGIVECCPGYSWNKIENRCIGCRSGTFGLRCDMSCPYPQYGYNCSSKCSCTEDHCDPADGCPDLTYKSTTFPQSTNIFISSVKMKNGCRSGTFGLRCDMSCPYPQYGYNCSSKCSCTEDHCDPADGCPDLTYKSTTFPQSTNIFISSVKMKNACNDGYVGENCTATCPELYYGRECRLKCNCNKDQCNHIAGCSKSAISEGTLNNVTSPSNKSRVLTIKSSSTVIGITSTNISTEFNLCTGEKTKALGYSSLIHDMYYAVY</sequence>
<evidence type="ECO:0000256" key="1">
    <source>
        <dbReference type="ARBA" id="ARBA00022536"/>
    </source>
</evidence>
<feature type="signal peptide" evidence="2">
    <location>
        <begin position="1"/>
        <end position="23"/>
    </location>
</feature>
<dbReference type="Proteomes" id="UP000005408">
    <property type="component" value="Unassembled WGS sequence"/>
</dbReference>
<evidence type="ECO:0000313" key="3">
    <source>
        <dbReference type="EnsemblMetazoa" id="G18249.1:cds"/>
    </source>
</evidence>
<organism evidence="3 4">
    <name type="scientific">Magallana gigas</name>
    <name type="common">Pacific oyster</name>
    <name type="synonym">Crassostrea gigas</name>
    <dbReference type="NCBI Taxonomy" id="29159"/>
    <lineage>
        <taxon>Eukaryota</taxon>
        <taxon>Metazoa</taxon>
        <taxon>Spiralia</taxon>
        <taxon>Lophotrochozoa</taxon>
        <taxon>Mollusca</taxon>
        <taxon>Bivalvia</taxon>
        <taxon>Autobranchia</taxon>
        <taxon>Pteriomorphia</taxon>
        <taxon>Ostreida</taxon>
        <taxon>Ostreoidea</taxon>
        <taxon>Ostreidae</taxon>
        <taxon>Magallana</taxon>
    </lineage>
</organism>
<dbReference type="EnsemblMetazoa" id="G18249.1">
    <property type="protein sequence ID" value="G18249.1:cds"/>
    <property type="gene ID" value="G18249"/>
</dbReference>